<evidence type="ECO:0000313" key="6">
    <source>
        <dbReference type="Proteomes" id="UP000243459"/>
    </source>
</evidence>
<name>A0A5P1FRT3_ASPOF</name>
<organism evidence="5 6">
    <name type="scientific">Asparagus officinalis</name>
    <name type="common">Garden asparagus</name>
    <dbReference type="NCBI Taxonomy" id="4686"/>
    <lineage>
        <taxon>Eukaryota</taxon>
        <taxon>Viridiplantae</taxon>
        <taxon>Streptophyta</taxon>
        <taxon>Embryophyta</taxon>
        <taxon>Tracheophyta</taxon>
        <taxon>Spermatophyta</taxon>
        <taxon>Magnoliopsida</taxon>
        <taxon>Liliopsida</taxon>
        <taxon>Asparagales</taxon>
        <taxon>Asparagaceae</taxon>
        <taxon>Asparagoideae</taxon>
        <taxon>Asparagus</taxon>
    </lineage>
</organism>
<keyword evidence="4" id="KW-0812">Transmembrane</keyword>
<dbReference type="Proteomes" id="UP000243459">
    <property type="component" value="Chromosome 1"/>
</dbReference>
<evidence type="ECO:0000256" key="1">
    <source>
        <dbReference type="ARBA" id="ARBA00004141"/>
    </source>
</evidence>
<evidence type="ECO:0000256" key="4">
    <source>
        <dbReference type="SAM" id="Phobius"/>
    </source>
</evidence>
<dbReference type="PANTHER" id="PTHR31618:SF26">
    <property type="entry name" value="MECHANOSENSITIVE ION CHANNEL PROTEIN"/>
    <property type="match status" value="1"/>
</dbReference>
<dbReference type="EMBL" id="CM007381">
    <property type="protein sequence ID" value="ONK79689.1"/>
    <property type="molecule type" value="Genomic_DNA"/>
</dbReference>
<comment type="subcellular location">
    <subcellularLocation>
        <location evidence="1">Membrane</location>
        <topology evidence="1">Multi-pass membrane protein</topology>
    </subcellularLocation>
</comment>
<accession>A0A5P1FRT3</accession>
<dbReference type="GO" id="GO:0006820">
    <property type="term" value="P:monoatomic anion transport"/>
    <property type="evidence" value="ECO:0007669"/>
    <property type="project" value="TreeGrafter"/>
</dbReference>
<feature type="region of interest" description="Disordered" evidence="3">
    <location>
        <begin position="384"/>
        <end position="416"/>
    </location>
</feature>
<feature type="transmembrane region" description="Helical" evidence="4">
    <location>
        <begin position="12"/>
        <end position="34"/>
    </location>
</feature>
<dbReference type="Gramene" id="ONK79689">
    <property type="protein sequence ID" value="ONK79689"/>
    <property type="gene ID" value="A4U43_C01F9040"/>
</dbReference>
<feature type="compositionally biased region" description="Polar residues" evidence="3">
    <location>
        <begin position="332"/>
        <end position="343"/>
    </location>
</feature>
<gene>
    <name evidence="5" type="ORF">A4U43_C01F9040</name>
</gene>
<feature type="region of interest" description="Disordered" evidence="3">
    <location>
        <begin position="314"/>
        <end position="343"/>
    </location>
</feature>
<evidence type="ECO:0000256" key="2">
    <source>
        <dbReference type="ARBA" id="ARBA00008017"/>
    </source>
</evidence>
<keyword evidence="4" id="KW-1133">Transmembrane helix</keyword>
<dbReference type="PANTHER" id="PTHR31618">
    <property type="entry name" value="MECHANOSENSITIVE ION CHANNEL PROTEIN 5"/>
    <property type="match status" value="1"/>
</dbReference>
<evidence type="ECO:0000256" key="3">
    <source>
        <dbReference type="SAM" id="MobiDB-lite"/>
    </source>
</evidence>
<dbReference type="AlphaFoldDB" id="A0A5P1FRT3"/>
<dbReference type="InterPro" id="IPR016688">
    <property type="entry name" value="MscS-like_plants/fungi"/>
</dbReference>
<keyword evidence="4" id="KW-0472">Membrane</keyword>
<comment type="similarity">
    <text evidence="2">Belongs to the MscS (TC 1.A.23) family.</text>
</comment>
<keyword evidence="6" id="KW-1185">Reference proteome</keyword>
<sequence length="416" mass="47150">MYAVVMFQITTIIWLVKIILIKLLASSFHVNIFFGRKRKERVFHYYVLGALSGDTIAEEEEEEEANDHHVVMSRMKRLTRVTRMAFDVGRLVRHVMRTGLTTVSWMMDRVEEQFGEAEVTSEWEARYASEPVIRNVARLAIVVATTQGSHLVPPLPQPSISPLESDPSDLTCAIVTFQITTIIWLVKIILIKLLASSFHVNIFFGRMKERVFHYYVIGVLSGDPITEEEEEEEANDHHVVMSRMKRLTRATRMSFDVGRLARHVMCTGLTMVSWTVDRVEEQFGEAKAEVTREWEARHAAEPVFRNVVRLVSEPSTSGRAATATATSRSRTPQQSYKKPNSIGNKKLKKALLSKLRKVMEAPKTFKEQQEEVASLVDLCLRHVDQQAENVPAPAGPADDDDGATDHEDDREGSDDA</sequence>
<dbReference type="GO" id="GO:0050982">
    <property type="term" value="P:detection of mechanical stimulus"/>
    <property type="evidence" value="ECO:0007669"/>
    <property type="project" value="TreeGrafter"/>
</dbReference>
<reference evidence="6" key="1">
    <citation type="journal article" date="2017" name="Nat. Commun.">
        <title>The asparagus genome sheds light on the origin and evolution of a young Y chromosome.</title>
        <authorList>
            <person name="Harkess A."/>
            <person name="Zhou J."/>
            <person name="Xu C."/>
            <person name="Bowers J.E."/>
            <person name="Van der Hulst R."/>
            <person name="Ayyampalayam S."/>
            <person name="Mercati F."/>
            <person name="Riccardi P."/>
            <person name="McKain M.R."/>
            <person name="Kakrana A."/>
            <person name="Tang H."/>
            <person name="Ray J."/>
            <person name="Groenendijk J."/>
            <person name="Arikit S."/>
            <person name="Mathioni S.M."/>
            <person name="Nakano M."/>
            <person name="Shan H."/>
            <person name="Telgmann-Rauber A."/>
            <person name="Kanno A."/>
            <person name="Yue Z."/>
            <person name="Chen H."/>
            <person name="Li W."/>
            <person name="Chen Y."/>
            <person name="Xu X."/>
            <person name="Zhang Y."/>
            <person name="Luo S."/>
            <person name="Chen H."/>
            <person name="Gao J."/>
            <person name="Mao Z."/>
            <person name="Pires J.C."/>
            <person name="Luo M."/>
            <person name="Kudrna D."/>
            <person name="Wing R.A."/>
            <person name="Meyers B.C."/>
            <person name="Yi K."/>
            <person name="Kong H."/>
            <person name="Lavrijsen P."/>
            <person name="Sunseri F."/>
            <person name="Falavigna A."/>
            <person name="Ye Y."/>
            <person name="Leebens-Mack J.H."/>
            <person name="Chen G."/>
        </authorList>
    </citation>
    <scope>NUCLEOTIDE SEQUENCE [LARGE SCALE GENOMIC DNA]</scope>
    <source>
        <strain evidence="6">cv. DH0086</strain>
    </source>
</reference>
<dbReference type="GO" id="GO:0008381">
    <property type="term" value="F:mechanosensitive monoatomic ion channel activity"/>
    <property type="evidence" value="ECO:0007669"/>
    <property type="project" value="TreeGrafter"/>
</dbReference>
<proteinExistence type="inferred from homology"/>
<protein>
    <submittedName>
        <fullName evidence="5">Uncharacterized protein</fullName>
    </submittedName>
</protein>
<dbReference type="GO" id="GO:0005886">
    <property type="term" value="C:plasma membrane"/>
    <property type="evidence" value="ECO:0007669"/>
    <property type="project" value="TreeGrafter"/>
</dbReference>
<feature type="compositionally biased region" description="Low complexity" evidence="3">
    <location>
        <begin position="315"/>
        <end position="331"/>
    </location>
</feature>
<evidence type="ECO:0000313" key="5">
    <source>
        <dbReference type="EMBL" id="ONK79689.1"/>
    </source>
</evidence>